<dbReference type="EMBL" id="JBHRZI010000052">
    <property type="protein sequence ID" value="MFC3898389.1"/>
    <property type="molecule type" value="Genomic_DNA"/>
</dbReference>
<keyword evidence="1" id="KW-0560">Oxidoreductase</keyword>
<accession>A0ABV8C8M5</accession>
<organism evidence="3 4">
    <name type="scientific">Lentzea rhizosphaerae</name>
    <dbReference type="NCBI Taxonomy" id="2041025"/>
    <lineage>
        <taxon>Bacteria</taxon>
        <taxon>Bacillati</taxon>
        <taxon>Actinomycetota</taxon>
        <taxon>Actinomycetes</taxon>
        <taxon>Pseudonocardiales</taxon>
        <taxon>Pseudonocardiaceae</taxon>
        <taxon>Lentzea</taxon>
    </lineage>
</organism>
<dbReference type="InterPro" id="IPR005123">
    <property type="entry name" value="Oxoglu/Fe-dep_dioxygenase_dom"/>
</dbReference>
<evidence type="ECO:0000313" key="4">
    <source>
        <dbReference type="Proteomes" id="UP001595690"/>
    </source>
</evidence>
<dbReference type="PANTHER" id="PTHR20883:SF48">
    <property type="entry name" value="ECTOINE DIOXYGENASE"/>
    <property type="match status" value="1"/>
</dbReference>
<dbReference type="Proteomes" id="UP001595690">
    <property type="component" value="Unassembled WGS sequence"/>
</dbReference>
<evidence type="ECO:0000313" key="3">
    <source>
        <dbReference type="EMBL" id="MFC3898389.1"/>
    </source>
</evidence>
<keyword evidence="4" id="KW-1185">Reference proteome</keyword>
<evidence type="ECO:0000259" key="2">
    <source>
        <dbReference type="PROSITE" id="PS51471"/>
    </source>
</evidence>
<dbReference type="PROSITE" id="PS51471">
    <property type="entry name" value="FE2OG_OXY"/>
    <property type="match status" value="1"/>
</dbReference>
<gene>
    <name evidence="3" type="ORF">ACFOWZ_43565</name>
</gene>
<keyword evidence="1" id="KW-0479">Metal-binding</keyword>
<dbReference type="Gene3D" id="2.60.120.620">
    <property type="entry name" value="q2cbj1_9rhob like domain"/>
    <property type="match status" value="1"/>
</dbReference>
<dbReference type="GO" id="GO:0051213">
    <property type="term" value="F:dioxygenase activity"/>
    <property type="evidence" value="ECO:0007669"/>
    <property type="project" value="UniProtKB-KW"/>
</dbReference>
<dbReference type="Pfam" id="PF05721">
    <property type="entry name" value="PhyH"/>
    <property type="match status" value="1"/>
</dbReference>
<keyword evidence="3" id="KW-0223">Dioxygenase</keyword>
<proteinExistence type="inferred from homology"/>
<dbReference type="PANTHER" id="PTHR20883">
    <property type="entry name" value="PHYTANOYL-COA DIOXYGENASE DOMAIN CONTAINING 1"/>
    <property type="match status" value="1"/>
</dbReference>
<name>A0ABV8C8M5_9PSEU</name>
<dbReference type="InterPro" id="IPR008775">
    <property type="entry name" value="Phytyl_CoA_dOase-like"/>
</dbReference>
<dbReference type="RefSeq" id="WP_382379862.1">
    <property type="nucleotide sequence ID" value="NZ_JBHRZI010000052.1"/>
</dbReference>
<protein>
    <submittedName>
        <fullName evidence="3">Phytanoyl-CoA dioxygenase family protein</fullName>
    </submittedName>
</protein>
<feature type="domain" description="Fe2OG dioxygenase" evidence="2">
    <location>
        <begin position="117"/>
        <end position="243"/>
    </location>
</feature>
<keyword evidence="1" id="KW-0408">Iron</keyword>
<comment type="similarity">
    <text evidence="1">Belongs to the iron/ascorbate-dependent oxidoreductase family.</text>
</comment>
<reference evidence="4" key="1">
    <citation type="journal article" date="2019" name="Int. J. Syst. Evol. Microbiol.">
        <title>The Global Catalogue of Microorganisms (GCM) 10K type strain sequencing project: providing services to taxonomists for standard genome sequencing and annotation.</title>
        <authorList>
            <consortium name="The Broad Institute Genomics Platform"/>
            <consortium name="The Broad Institute Genome Sequencing Center for Infectious Disease"/>
            <person name="Wu L."/>
            <person name="Ma J."/>
        </authorList>
    </citation>
    <scope>NUCLEOTIDE SEQUENCE [LARGE SCALE GENOMIC DNA]</scope>
    <source>
        <strain evidence="4">CGMCC 4.7405</strain>
    </source>
</reference>
<sequence>MEHHHYTDSTPLLGETSRLADRLAEDGYVFLRGVLPAQEVKRVRDRVLALAAVAGWLRPAEAADEDLPEIDVRTMTRCDDTTRQAVRGEMWSLREFHALMHSPELLDVLEGLLGEPVFVHPRKVLRFVPPESSADSYVSGWHQDHPGVQGSARTLTVWTPLAPVTAGSGGLAIVPASHRSGILPLRLSAGTIVGWEIDTTIRAVHSGPMRPGDILIFTAHTVHGGSPNTGRSPRLSADCRYQPLHDPVCRDSIELDDGSWDEIYRTWPGRGVDDSLAHYWKALPLDIVDYDLRADTIREREVIAAGRNRDPLAARALQITAACSADPMIAAEAAALLSSLGRTLPERSTTD</sequence>
<evidence type="ECO:0000256" key="1">
    <source>
        <dbReference type="RuleBase" id="RU003682"/>
    </source>
</evidence>
<dbReference type="SUPFAM" id="SSF51197">
    <property type="entry name" value="Clavaminate synthase-like"/>
    <property type="match status" value="1"/>
</dbReference>
<comment type="caution">
    <text evidence="3">The sequence shown here is derived from an EMBL/GenBank/DDBJ whole genome shotgun (WGS) entry which is preliminary data.</text>
</comment>